<comment type="caution">
    <text evidence="2">The sequence shown here is derived from an EMBL/GenBank/DDBJ whole genome shotgun (WGS) entry which is preliminary data.</text>
</comment>
<dbReference type="PANTHER" id="PTHR22753">
    <property type="entry name" value="TRANSMEMBRANE PROTEIN 68"/>
    <property type="match status" value="1"/>
</dbReference>
<feature type="compositionally biased region" description="Polar residues" evidence="1">
    <location>
        <begin position="47"/>
        <end position="59"/>
    </location>
</feature>
<dbReference type="Proteomes" id="UP000315295">
    <property type="component" value="Unassembled WGS sequence"/>
</dbReference>
<reference evidence="2 3" key="1">
    <citation type="journal article" date="2019" name="G3 (Bethesda)">
        <title>Sequencing of a Wild Apple (Malus baccata) Genome Unravels the Differences Between Cultivated and Wild Apple Species Regarding Disease Resistance and Cold Tolerance.</title>
        <authorList>
            <person name="Chen X."/>
        </authorList>
    </citation>
    <scope>NUCLEOTIDE SEQUENCE [LARGE SCALE GENOMIC DNA]</scope>
    <source>
        <strain evidence="3">cv. Shandingzi</strain>
        <tissue evidence="2">Leaves</tissue>
    </source>
</reference>
<dbReference type="EMBL" id="VIEB01000881">
    <property type="protein sequence ID" value="TQD78923.1"/>
    <property type="molecule type" value="Genomic_DNA"/>
</dbReference>
<keyword evidence="3" id="KW-1185">Reference proteome</keyword>
<evidence type="ECO:0000313" key="3">
    <source>
        <dbReference type="Proteomes" id="UP000315295"/>
    </source>
</evidence>
<dbReference type="PANTHER" id="PTHR22753:SF24">
    <property type="entry name" value="ESTERASE_LIPASE_THIOESTERASE FAMILY PROTEIN"/>
    <property type="match status" value="1"/>
</dbReference>
<evidence type="ECO:0000256" key="1">
    <source>
        <dbReference type="SAM" id="MobiDB-lite"/>
    </source>
</evidence>
<evidence type="ECO:0000313" key="2">
    <source>
        <dbReference type="EMBL" id="TQD78923.1"/>
    </source>
</evidence>
<gene>
    <name evidence="2" type="ORF">C1H46_035495</name>
</gene>
<dbReference type="AlphaFoldDB" id="A0A540KXG8"/>
<feature type="region of interest" description="Disordered" evidence="1">
    <location>
        <begin position="47"/>
        <end position="93"/>
    </location>
</feature>
<protein>
    <submittedName>
        <fullName evidence="2">Uncharacterized protein</fullName>
    </submittedName>
</protein>
<accession>A0A540KXG8</accession>
<organism evidence="2 3">
    <name type="scientific">Malus baccata</name>
    <name type="common">Siberian crab apple</name>
    <name type="synonym">Pyrus baccata</name>
    <dbReference type="NCBI Taxonomy" id="106549"/>
    <lineage>
        <taxon>Eukaryota</taxon>
        <taxon>Viridiplantae</taxon>
        <taxon>Streptophyta</taxon>
        <taxon>Embryophyta</taxon>
        <taxon>Tracheophyta</taxon>
        <taxon>Spermatophyta</taxon>
        <taxon>Magnoliopsida</taxon>
        <taxon>eudicotyledons</taxon>
        <taxon>Gunneridae</taxon>
        <taxon>Pentapetalae</taxon>
        <taxon>rosids</taxon>
        <taxon>fabids</taxon>
        <taxon>Rosales</taxon>
        <taxon>Rosaceae</taxon>
        <taxon>Amygdaloideae</taxon>
        <taxon>Maleae</taxon>
        <taxon>Malus</taxon>
    </lineage>
</organism>
<dbReference type="GO" id="GO:0016020">
    <property type="term" value="C:membrane"/>
    <property type="evidence" value="ECO:0007669"/>
    <property type="project" value="TreeGrafter"/>
</dbReference>
<dbReference type="STRING" id="106549.A0A540KXG8"/>
<sequence>MASTGVCLFPARLPSVIRQELTSSSSSGKSKFNPISTPFRRLAAVSTDHTPTSLTTENIGNGKASEKDAHTTTTKSAAETKRQAGQEEKKLDAEEQGLSLKDYFEQAKDFISSDGGGGGGPPRWFSPLGGGSCLDNSPLLLFLPGIDGTGLGLTRHHQKLGKIFDVWCLHIPVKDRTPFTGSSFSLICLCSLYCYKDEVVSLALLILCGTKCLLHSVLIVFVTVW</sequence>
<name>A0A540KXG8_MALBA</name>
<feature type="compositionally biased region" description="Basic and acidic residues" evidence="1">
    <location>
        <begin position="78"/>
        <end position="93"/>
    </location>
</feature>
<proteinExistence type="predicted"/>